<dbReference type="AlphaFoldDB" id="A0A482XKS7"/>
<keyword evidence="2" id="KW-1185">Reference proteome</keyword>
<dbReference type="Proteomes" id="UP000291343">
    <property type="component" value="Unassembled WGS sequence"/>
</dbReference>
<protein>
    <submittedName>
        <fullName evidence="1">Uncharacterized protein</fullName>
    </submittedName>
</protein>
<accession>A0A482XKS7</accession>
<reference evidence="1 2" key="1">
    <citation type="journal article" date="2017" name="Gigascience">
        <title>Genome sequence of the small brown planthopper, Laodelphax striatellus.</title>
        <authorList>
            <person name="Zhu J."/>
            <person name="Jiang F."/>
            <person name="Wang X."/>
            <person name="Yang P."/>
            <person name="Bao Y."/>
            <person name="Zhao W."/>
            <person name="Wang W."/>
            <person name="Lu H."/>
            <person name="Wang Q."/>
            <person name="Cui N."/>
            <person name="Li J."/>
            <person name="Chen X."/>
            <person name="Luo L."/>
            <person name="Yu J."/>
            <person name="Kang L."/>
            <person name="Cui F."/>
        </authorList>
    </citation>
    <scope>NUCLEOTIDE SEQUENCE [LARGE SCALE GENOMIC DNA]</scope>
    <source>
        <strain evidence="1">Lst14</strain>
    </source>
</reference>
<dbReference type="EMBL" id="QKKF02006308">
    <property type="protein sequence ID" value="RZF46402.1"/>
    <property type="molecule type" value="Genomic_DNA"/>
</dbReference>
<name>A0A482XKS7_LAOST</name>
<dbReference type="InParanoid" id="A0A482XKS7"/>
<evidence type="ECO:0000313" key="2">
    <source>
        <dbReference type="Proteomes" id="UP000291343"/>
    </source>
</evidence>
<organism evidence="1 2">
    <name type="scientific">Laodelphax striatellus</name>
    <name type="common">Small brown planthopper</name>
    <name type="synonym">Delphax striatella</name>
    <dbReference type="NCBI Taxonomy" id="195883"/>
    <lineage>
        <taxon>Eukaryota</taxon>
        <taxon>Metazoa</taxon>
        <taxon>Ecdysozoa</taxon>
        <taxon>Arthropoda</taxon>
        <taxon>Hexapoda</taxon>
        <taxon>Insecta</taxon>
        <taxon>Pterygota</taxon>
        <taxon>Neoptera</taxon>
        <taxon>Paraneoptera</taxon>
        <taxon>Hemiptera</taxon>
        <taxon>Auchenorrhyncha</taxon>
        <taxon>Fulgoroidea</taxon>
        <taxon>Delphacidae</taxon>
        <taxon>Criomorphinae</taxon>
        <taxon>Laodelphax</taxon>
    </lineage>
</organism>
<sequence length="111" mass="11411">MGVGDESGGGVVDGGAMQHLQTSTVLEAGAFQSAIIEAAAAKTTSSNYIIKVSPESAAALMNADGSKLATAIEGDIPASYAFMIQNNPHKDHLVEAFTTSVQIPAEYLNLN</sequence>
<comment type="caution">
    <text evidence="1">The sequence shown here is derived from an EMBL/GenBank/DDBJ whole genome shotgun (WGS) entry which is preliminary data.</text>
</comment>
<gene>
    <name evidence="1" type="ORF">LSTR_LSTR012448</name>
</gene>
<proteinExistence type="predicted"/>
<evidence type="ECO:0000313" key="1">
    <source>
        <dbReference type="EMBL" id="RZF46402.1"/>
    </source>
</evidence>